<feature type="compositionally biased region" description="Gly residues" evidence="1">
    <location>
        <begin position="279"/>
        <end position="290"/>
    </location>
</feature>
<feature type="region of interest" description="Disordered" evidence="1">
    <location>
        <begin position="268"/>
        <end position="296"/>
    </location>
</feature>
<organism evidence="2 3">
    <name type="scientific">Cercophora scortea</name>
    <dbReference type="NCBI Taxonomy" id="314031"/>
    <lineage>
        <taxon>Eukaryota</taxon>
        <taxon>Fungi</taxon>
        <taxon>Dikarya</taxon>
        <taxon>Ascomycota</taxon>
        <taxon>Pezizomycotina</taxon>
        <taxon>Sordariomycetes</taxon>
        <taxon>Sordariomycetidae</taxon>
        <taxon>Sordariales</taxon>
        <taxon>Lasiosphaeriaceae</taxon>
        <taxon>Cercophora</taxon>
    </lineage>
</organism>
<name>A0AAE0IZG2_9PEZI</name>
<gene>
    <name evidence="2" type="ORF">B0T19DRAFT_124319</name>
</gene>
<accession>A0AAE0IZG2</accession>
<evidence type="ECO:0000256" key="1">
    <source>
        <dbReference type="SAM" id="MobiDB-lite"/>
    </source>
</evidence>
<feature type="compositionally biased region" description="Pro residues" evidence="1">
    <location>
        <begin position="177"/>
        <end position="186"/>
    </location>
</feature>
<evidence type="ECO:0000313" key="3">
    <source>
        <dbReference type="Proteomes" id="UP001286456"/>
    </source>
</evidence>
<feature type="compositionally biased region" description="Low complexity" evidence="1">
    <location>
        <begin position="187"/>
        <end position="202"/>
    </location>
</feature>
<feature type="region of interest" description="Disordered" evidence="1">
    <location>
        <begin position="1"/>
        <end position="48"/>
    </location>
</feature>
<comment type="caution">
    <text evidence="2">The sequence shown here is derived from an EMBL/GenBank/DDBJ whole genome shotgun (WGS) entry which is preliminary data.</text>
</comment>
<evidence type="ECO:0000313" key="2">
    <source>
        <dbReference type="EMBL" id="KAK3333381.1"/>
    </source>
</evidence>
<dbReference type="AlphaFoldDB" id="A0AAE0IZG2"/>
<feature type="compositionally biased region" description="Polar residues" evidence="1">
    <location>
        <begin position="91"/>
        <end position="102"/>
    </location>
</feature>
<dbReference type="EMBL" id="JAUEPO010000002">
    <property type="protein sequence ID" value="KAK3333381.1"/>
    <property type="molecule type" value="Genomic_DNA"/>
</dbReference>
<sequence>MVQGLHTVKEVLKQGPRLPQVPTPNQQAKRHASVSGPQPASGAGIVSIPPKAFRPVSLCQSPARAKEAPIHGLSRSATLASSSLPAPPRSGLQTAATQQPLNGHTRPAPVATGSRPTPARPSPSVSVMRFSAAVPGPSSPPLGNPAHGTASPAPQTPAKSSPRPPPTSTELLRPVPIISPPSPCPAPGSRASSRAPTSPRQALRQMPPPPPFPQAPVGIPGASPSTTTPQRVAFSPQTPHRNIGWHSAHRLRGLPTTQEVFPPLGQQRVPPSHQSPLMGRGGGGGGGGGIPWQAHHHSPPPQPMFRGFAPALDMDMDAHAHAALTMSLAAERQMQMSSVSATVNPMQMMQYGGYSGQMQGLMPAAGVSPQRRQQHVLAAQLLQLPLDQRYAEIPSLMEISNMRRRAG</sequence>
<keyword evidence="3" id="KW-1185">Reference proteome</keyword>
<proteinExistence type="predicted"/>
<feature type="compositionally biased region" description="Low complexity" evidence="1">
    <location>
        <begin position="73"/>
        <end position="84"/>
    </location>
</feature>
<reference evidence="2" key="2">
    <citation type="submission" date="2023-06" db="EMBL/GenBank/DDBJ databases">
        <authorList>
            <consortium name="Lawrence Berkeley National Laboratory"/>
            <person name="Haridas S."/>
            <person name="Hensen N."/>
            <person name="Bonometti L."/>
            <person name="Westerberg I."/>
            <person name="Brannstrom I.O."/>
            <person name="Guillou S."/>
            <person name="Cros-Aarteil S."/>
            <person name="Calhoun S."/>
            <person name="Kuo A."/>
            <person name="Mondo S."/>
            <person name="Pangilinan J."/>
            <person name="Riley R."/>
            <person name="Labutti K."/>
            <person name="Andreopoulos B."/>
            <person name="Lipzen A."/>
            <person name="Chen C."/>
            <person name="Yanf M."/>
            <person name="Daum C."/>
            <person name="Ng V."/>
            <person name="Clum A."/>
            <person name="Steindorff A."/>
            <person name="Ohm R."/>
            <person name="Martin F."/>
            <person name="Silar P."/>
            <person name="Natvig D."/>
            <person name="Lalanne C."/>
            <person name="Gautier V."/>
            <person name="Ament-Velasquez S.L."/>
            <person name="Kruys A."/>
            <person name="Hutchinson M.I."/>
            <person name="Powell A.J."/>
            <person name="Barry K."/>
            <person name="Miller A.N."/>
            <person name="Grigoriev I.V."/>
            <person name="Debuchy R."/>
            <person name="Gladieux P."/>
            <person name="Thoren M.H."/>
            <person name="Johannesson H."/>
        </authorList>
    </citation>
    <scope>NUCLEOTIDE SEQUENCE</scope>
    <source>
        <strain evidence="2">SMH4131-1</strain>
    </source>
</reference>
<feature type="compositionally biased region" description="Polar residues" evidence="1">
    <location>
        <begin position="223"/>
        <end position="240"/>
    </location>
</feature>
<reference evidence="2" key="1">
    <citation type="journal article" date="2023" name="Mol. Phylogenet. Evol.">
        <title>Genome-scale phylogeny and comparative genomics of the fungal order Sordariales.</title>
        <authorList>
            <person name="Hensen N."/>
            <person name="Bonometti L."/>
            <person name="Westerberg I."/>
            <person name="Brannstrom I.O."/>
            <person name="Guillou S."/>
            <person name="Cros-Aarteil S."/>
            <person name="Calhoun S."/>
            <person name="Haridas S."/>
            <person name="Kuo A."/>
            <person name="Mondo S."/>
            <person name="Pangilinan J."/>
            <person name="Riley R."/>
            <person name="LaButti K."/>
            <person name="Andreopoulos B."/>
            <person name="Lipzen A."/>
            <person name="Chen C."/>
            <person name="Yan M."/>
            <person name="Daum C."/>
            <person name="Ng V."/>
            <person name="Clum A."/>
            <person name="Steindorff A."/>
            <person name="Ohm R.A."/>
            <person name="Martin F."/>
            <person name="Silar P."/>
            <person name="Natvig D.O."/>
            <person name="Lalanne C."/>
            <person name="Gautier V."/>
            <person name="Ament-Velasquez S.L."/>
            <person name="Kruys A."/>
            <person name="Hutchinson M.I."/>
            <person name="Powell A.J."/>
            <person name="Barry K."/>
            <person name="Miller A.N."/>
            <person name="Grigoriev I.V."/>
            <person name="Debuchy R."/>
            <person name="Gladieux P."/>
            <person name="Hiltunen Thoren M."/>
            <person name="Johannesson H."/>
        </authorList>
    </citation>
    <scope>NUCLEOTIDE SEQUENCE</scope>
    <source>
        <strain evidence="2">SMH4131-1</strain>
    </source>
</reference>
<feature type="region of interest" description="Disordered" evidence="1">
    <location>
        <begin position="67"/>
        <end position="243"/>
    </location>
</feature>
<protein>
    <submittedName>
        <fullName evidence="2">Uncharacterized protein</fullName>
    </submittedName>
</protein>
<dbReference type="Proteomes" id="UP001286456">
    <property type="component" value="Unassembled WGS sequence"/>
</dbReference>